<accession>A0ABS3UFT3</accession>
<organism evidence="1 2">
    <name type="scientific">Actinoplanes flavus</name>
    <dbReference type="NCBI Taxonomy" id="2820290"/>
    <lineage>
        <taxon>Bacteria</taxon>
        <taxon>Bacillati</taxon>
        <taxon>Actinomycetota</taxon>
        <taxon>Actinomycetes</taxon>
        <taxon>Micromonosporales</taxon>
        <taxon>Micromonosporaceae</taxon>
        <taxon>Actinoplanes</taxon>
    </lineage>
</organism>
<sequence length="74" mass="7750">MPPQMKAYPDGLEILPLPRDLPDPGVSATAVRAGVAAPARPLDAAHLGRILFLGAGVVRSGERDGRRIPRLTAS</sequence>
<dbReference type="RefSeq" id="WP_208466805.1">
    <property type="nucleotide sequence ID" value="NZ_JAGFNS010000004.1"/>
</dbReference>
<evidence type="ECO:0000313" key="1">
    <source>
        <dbReference type="EMBL" id="MBO3737615.1"/>
    </source>
</evidence>
<gene>
    <name evidence="1" type="ORF">J5X75_08785</name>
</gene>
<proteinExistence type="predicted"/>
<keyword evidence="2" id="KW-1185">Reference proteome</keyword>
<evidence type="ECO:0000313" key="2">
    <source>
        <dbReference type="Proteomes" id="UP000679690"/>
    </source>
</evidence>
<dbReference type="EMBL" id="JAGFNS010000004">
    <property type="protein sequence ID" value="MBO3737615.1"/>
    <property type="molecule type" value="Genomic_DNA"/>
</dbReference>
<protein>
    <submittedName>
        <fullName evidence="1">Uncharacterized protein</fullName>
    </submittedName>
</protein>
<comment type="caution">
    <text evidence="1">The sequence shown here is derived from an EMBL/GenBank/DDBJ whole genome shotgun (WGS) entry which is preliminary data.</text>
</comment>
<name>A0ABS3UFT3_9ACTN</name>
<dbReference type="Proteomes" id="UP000679690">
    <property type="component" value="Unassembled WGS sequence"/>
</dbReference>
<reference evidence="1 2" key="1">
    <citation type="submission" date="2021-03" db="EMBL/GenBank/DDBJ databases">
        <title>Actinoplanes flavus sp. nov., a novel actinomycete isolated from Coconut Palm rhizosphere soil.</title>
        <authorList>
            <person name="Luo X."/>
        </authorList>
    </citation>
    <scope>NUCLEOTIDE SEQUENCE [LARGE SCALE GENOMIC DNA]</scope>
    <source>
        <strain evidence="1 2">NEAU-H7</strain>
    </source>
</reference>